<evidence type="ECO:0000256" key="2">
    <source>
        <dbReference type="ARBA" id="ARBA00012438"/>
    </source>
</evidence>
<dbReference type="GeneID" id="97820498"/>
<keyword evidence="5" id="KW-0547">Nucleotide-binding</keyword>
<dbReference type="Gene3D" id="6.10.340.10">
    <property type="match status" value="1"/>
</dbReference>
<keyword evidence="6 12" id="KW-0418">Kinase</keyword>
<feature type="coiled-coil region" evidence="9">
    <location>
        <begin position="117"/>
        <end position="144"/>
    </location>
</feature>
<dbReference type="InterPro" id="IPR005467">
    <property type="entry name" value="His_kinase_dom"/>
</dbReference>
<keyword evidence="8" id="KW-0902">Two-component regulatory system</keyword>
<dbReference type="InterPro" id="IPR036097">
    <property type="entry name" value="HisK_dim/P_sf"/>
</dbReference>
<dbReference type="Gene3D" id="1.10.287.130">
    <property type="match status" value="1"/>
</dbReference>
<accession>A0ABU9LGV4</accession>
<dbReference type="InterPro" id="IPR036890">
    <property type="entry name" value="HATPase_C_sf"/>
</dbReference>
<evidence type="ECO:0000256" key="8">
    <source>
        <dbReference type="ARBA" id="ARBA00023012"/>
    </source>
</evidence>
<dbReference type="CDD" id="cd00082">
    <property type="entry name" value="HisKA"/>
    <property type="match status" value="1"/>
</dbReference>
<evidence type="ECO:0000256" key="5">
    <source>
        <dbReference type="ARBA" id="ARBA00022741"/>
    </source>
</evidence>
<dbReference type="PRINTS" id="PR00344">
    <property type="entry name" value="BCTRLSENSOR"/>
</dbReference>
<dbReference type="Pfam" id="PF02518">
    <property type="entry name" value="HATPase_c"/>
    <property type="match status" value="1"/>
</dbReference>
<evidence type="ECO:0000256" key="7">
    <source>
        <dbReference type="ARBA" id="ARBA00022840"/>
    </source>
</evidence>
<dbReference type="InterPro" id="IPR003661">
    <property type="entry name" value="HisK_dim/P_dom"/>
</dbReference>
<dbReference type="SUPFAM" id="SSF47384">
    <property type="entry name" value="Homodimeric domain of signal transducing histidine kinase"/>
    <property type="match status" value="1"/>
</dbReference>
<dbReference type="InterPro" id="IPR004358">
    <property type="entry name" value="Sig_transdc_His_kin-like_C"/>
</dbReference>
<feature type="transmembrane region" description="Helical" evidence="10">
    <location>
        <begin position="7"/>
        <end position="28"/>
    </location>
</feature>
<keyword evidence="10" id="KW-1133">Transmembrane helix</keyword>
<feature type="domain" description="Histidine kinase" evidence="11">
    <location>
        <begin position="137"/>
        <end position="347"/>
    </location>
</feature>
<comment type="catalytic activity">
    <reaction evidence="1">
        <text>ATP + protein L-histidine = ADP + protein N-phospho-L-histidine.</text>
        <dbReference type="EC" id="2.7.13.3"/>
    </reaction>
</comment>
<dbReference type="SMART" id="SM00388">
    <property type="entry name" value="HisKA"/>
    <property type="match status" value="1"/>
</dbReference>
<comment type="caution">
    <text evidence="12">The sequence shown here is derived from an EMBL/GenBank/DDBJ whole genome shotgun (WGS) entry which is preliminary data.</text>
</comment>
<dbReference type="PROSITE" id="PS50109">
    <property type="entry name" value="HIS_KIN"/>
    <property type="match status" value="1"/>
</dbReference>
<keyword evidence="13" id="KW-1185">Reference proteome</keyword>
<dbReference type="RefSeq" id="WP_087680146.1">
    <property type="nucleotide sequence ID" value="NZ_BJOB01000005.1"/>
</dbReference>
<evidence type="ECO:0000256" key="10">
    <source>
        <dbReference type="SAM" id="Phobius"/>
    </source>
</evidence>
<keyword evidence="10" id="KW-0472">Membrane</keyword>
<dbReference type="CDD" id="cd00075">
    <property type="entry name" value="HATPase"/>
    <property type="match status" value="1"/>
</dbReference>
<dbReference type="Gene3D" id="3.30.565.10">
    <property type="entry name" value="Histidine kinase-like ATPase, C-terminal domain"/>
    <property type="match status" value="1"/>
</dbReference>
<gene>
    <name evidence="12" type="ORF">AAF454_01650</name>
</gene>
<reference evidence="12 13" key="1">
    <citation type="submission" date="2024-04" db="EMBL/GenBank/DDBJ databases">
        <authorList>
            <person name="Wu Y.S."/>
            <person name="Zhang L."/>
        </authorList>
    </citation>
    <scope>NUCLEOTIDE SEQUENCE [LARGE SCALE GENOMIC DNA]</scope>
    <source>
        <strain evidence="12 13">KG-01</strain>
    </source>
</reference>
<keyword evidence="9" id="KW-0175">Coiled coil</keyword>
<keyword evidence="4" id="KW-0808">Transferase</keyword>
<evidence type="ECO:0000256" key="9">
    <source>
        <dbReference type="SAM" id="Coils"/>
    </source>
</evidence>
<dbReference type="SMART" id="SM00387">
    <property type="entry name" value="HATPase_c"/>
    <property type="match status" value="1"/>
</dbReference>
<evidence type="ECO:0000256" key="1">
    <source>
        <dbReference type="ARBA" id="ARBA00000085"/>
    </source>
</evidence>
<keyword evidence="10" id="KW-0812">Transmembrane</keyword>
<dbReference type="InterPro" id="IPR003594">
    <property type="entry name" value="HATPase_dom"/>
</dbReference>
<dbReference type="PANTHER" id="PTHR43547:SF2">
    <property type="entry name" value="HYBRID SIGNAL TRANSDUCTION HISTIDINE KINASE C"/>
    <property type="match status" value="1"/>
</dbReference>
<evidence type="ECO:0000259" key="11">
    <source>
        <dbReference type="PROSITE" id="PS50109"/>
    </source>
</evidence>
<protein>
    <recommendedName>
        <fullName evidence="2">histidine kinase</fullName>
        <ecNumber evidence="2">2.7.13.3</ecNumber>
    </recommendedName>
</protein>
<dbReference type="PANTHER" id="PTHR43547">
    <property type="entry name" value="TWO-COMPONENT HISTIDINE KINASE"/>
    <property type="match status" value="1"/>
</dbReference>
<evidence type="ECO:0000256" key="3">
    <source>
        <dbReference type="ARBA" id="ARBA00022553"/>
    </source>
</evidence>
<evidence type="ECO:0000256" key="6">
    <source>
        <dbReference type="ARBA" id="ARBA00022777"/>
    </source>
</evidence>
<organism evidence="12 13">
    <name type="scientific">Kurthia gibsonii</name>
    <dbReference type="NCBI Taxonomy" id="33946"/>
    <lineage>
        <taxon>Bacteria</taxon>
        <taxon>Bacillati</taxon>
        <taxon>Bacillota</taxon>
        <taxon>Bacilli</taxon>
        <taxon>Bacillales</taxon>
        <taxon>Caryophanaceae</taxon>
        <taxon>Kurthia</taxon>
    </lineage>
</organism>
<keyword evidence="7" id="KW-0067">ATP-binding</keyword>
<feature type="transmembrane region" description="Helical" evidence="10">
    <location>
        <begin position="57"/>
        <end position="79"/>
    </location>
</feature>
<keyword evidence="3" id="KW-0597">Phosphoprotein</keyword>
<dbReference type="EC" id="2.7.13.3" evidence="2"/>
<proteinExistence type="predicted"/>
<sequence>MKFNIKIAFIVAAFTMSMLFIITVILLYKGHEHLMMLNITNSQEVIHHFDLALRETALWSIALLLIVIMISSLLIARILTKPIHEMNKFALSLVKGKRNLKINYTIDDQIGQLGQSLLKLDQTLTVYERRRKEMTQELAHEIRNPLASVKSYLSAFQDGILNPTTKNLQACTEEMDRLITLIGELDTLNDINHPTFKISKNDCNIAKLIEKAVTGVASELLEKEIHLKLEVDETIYAEVDELRINQVLHNIIKNAMYHVSKEGTIKITLFREETHFCILIYDNGVGMDLETRNRIFEWNYRGKNAYEGRGIGMTITKKLVEAHGGEITVKSNLNEGTTFHIQIPFST</sequence>
<name>A0ABU9LGV4_9BACL</name>
<evidence type="ECO:0000313" key="13">
    <source>
        <dbReference type="Proteomes" id="UP001398420"/>
    </source>
</evidence>
<dbReference type="SUPFAM" id="SSF55874">
    <property type="entry name" value="ATPase domain of HSP90 chaperone/DNA topoisomerase II/histidine kinase"/>
    <property type="match status" value="1"/>
</dbReference>
<evidence type="ECO:0000256" key="4">
    <source>
        <dbReference type="ARBA" id="ARBA00022679"/>
    </source>
</evidence>
<dbReference type="EMBL" id="JBCEWA010000001">
    <property type="protein sequence ID" value="MEL5987125.1"/>
    <property type="molecule type" value="Genomic_DNA"/>
</dbReference>
<evidence type="ECO:0000313" key="12">
    <source>
        <dbReference type="EMBL" id="MEL5987125.1"/>
    </source>
</evidence>
<dbReference type="Pfam" id="PF00512">
    <property type="entry name" value="HisKA"/>
    <property type="match status" value="1"/>
</dbReference>
<dbReference type="GO" id="GO:0016301">
    <property type="term" value="F:kinase activity"/>
    <property type="evidence" value="ECO:0007669"/>
    <property type="project" value="UniProtKB-KW"/>
</dbReference>
<dbReference type="Proteomes" id="UP001398420">
    <property type="component" value="Unassembled WGS sequence"/>
</dbReference>